<dbReference type="EMBL" id="JAGIXG020000068">
    <property type="protein sequence ID" value="KAI6778457.1"/>
    <property type="molecule type" value="Genomic_DNA"/>
</dbReference>
<dbReference type="InterPro" id="IPR003378">
    <property type="entry name" value="Fringe-like_glycosylTrfase"/>
</dbReference>
<evidence type="ECO:0000256" key="2">
    <source>
        <dbReference type="ARBA" id="ARBA00004922"/>
    </source>
</evidence>
<dbReference type="PANTHER" id="PTHR23033">
    <property type="entry name" value="BETA1,3-GALACTOSYLTRANSFERASE"/>
    <property type="match status" value="1"/>
</dbReference>
<comment type="caution">
    <text evidence="14">The sequence shown here is derived from an EMBL/GenBank/DDBJ whole genome shotgun (WGS) entry which is preliminary data.</text>
</comment>
<feature type="domain" description="Fringe-like glycosyltransferase" evidence="13">
    <location>
        <begin position="244"/>
        <end position="319"/>
    </location>
</feature>
<dbReference type="GO" id="GO:0000166">
    <property type="term" value="F:nucleotide binding"/>
    <property type="evidence" value="ECO:0007669"/>
    <property type="project" value="UniProtKB-KW"/>
</dbReference>
<comment type="subcellular location">
    <subcellularLocation>
        <location evidence="1">Membrane</location>
        <topology evidence="1">Single-pass type II membrane protein</topology>
    </subcellularLocation>
</comment>
<evidence type="ECO:0000313" key="14">
    <source>
        <dbReference type="EMBL" id="KAI6778457.1"/>
    </source>
</evidence>
<protein>
    <recommendedName>
        <fullName evidence="4">N-acetylgalactosaminide beta-1,3-galactosyltransferase</fullName>
        <ecNumber evidence="4">2.4.1.122</ecNumber>
    </recommendedName>
</protein>
<dbReference type="RefSeq" id="XP_051359313.1">
    <property type="nucleotide sequence ID" value="XM_051509744.1"/>
</dbReference>
<evidence type="ECO:0000256" key="9">
    <source>
        <dbReference type="ARBA" id="ARBA00022968"/>
    </source>
</evidence>
<dbReference type="EC" id="2.4.1.122" evidence="4"/>
<gene>
    <name evidence="14" type="ORF">J7T54_005363</name>
</gene>
<evidence type="ECO:0000256" key="4">
    <source>
        <dbReference type="ARBA" id="ARBA00012557"/>
    </source>
</evidence>
<evidence type="ECO:0000256" key="8">
    <source>
        <dbReference type="ARBA" id="ARBA00022741"/>
    </source>
</evidence>
<dbReference type="Pfam" id="PF02434">
    <property type="entry name" value="Fringe"/>
    <property type="match status" value="1"/>
</dbReference>
<keyword evidence="10 12" id="KW-1133">Transmembrane helix</keyword>
<dbReference type="OrthoDB" id="414175at2759"/>
<name>A0A9Q0B9G7_9HYPO</name>
<keyword evidence="6" id="KW-0808">Transferase</keyword>
<reference evidence="14" key="2">
    <citation type="submission" date="2022-07" db="EMBL/GenBank/DDBJ databases">
        <authorList>
            <person name="Goncalves M.F.M."/>
            <person name="Hilario S."/>
            <person name="Van De Peer Y."/>
            <person name="Esteves A.C."/>
            <person name="Alves A."/>
        </authorList>
    </citation>
    <scope>NUCLEOTIDE SEQUENCE</scope>
    <source>
        <strain evidence="14">MUM 19.33</strain>
    </source>
</reference>
<dbReference type="Gene3D" id="3.90.550.50">
    <property type="match status" value="1"/>
</dbReference>
<comment type="similarity">
    <text evidence="3">Belongs to the glycosyltransferase 31 family. Beta3-Gal-T subfamily.</text>
</comment>
<evidence type="ECO:0000256" key="10">
    <source>
        <dbReference type="ARBA" id="ARBA00022989"/>
    </source>
</evidence>
<keyword evidence="5" id="KW-0328">Glycosyltransferase</keyword>
<evidence type="ECO:0000256" key="6">
    <source>
        <dbReference type="ARBA" id="ARBA00022679"/>
    </source>
</evidence>
<evidence type="ECO:0000256" key="11">
    <source>
        <dbReference type="ARBA" id="ARBA00023136"/>
    </source>
</evidence>
<evidence type="ECO:0000256" key="7">
    <source>
        <dbReference type="ARBA" id="ARBA00022692"/>
    </source>
</evidence>
<evidence type="ECO:0000256" key="12">
    <source>
        <dbReference type="SAM" id="Phobius"/>
    </source>
</evidence>
<dbReference type="InterPro" id="IPR026050">
    <property type="entry name" value="C1GALT1/C1GALT1_chp1"/>
</dbReference>
<sequence>MSNGITRRPASIVDHLQDAIMAFKSQDAPSTAISLRALALNKRFTRIVILAAVALLIILVTALHNARSDELRLPPDIYSSTTFSLVALVPAFLKNDPPPEYYPFPTTSRFRPVSVENPSAKSRDALCATFPKHLLGSVQPVLKMGHGEDKAKIEAQLDSVSACFDKDELLIFSDLEETIHGHEVIDVLADLPEIYYADDNPDLINYVWLKEMKANGTLDKDKEAMGKINGWILDKYKFLPMVERAVKMKPDRDFYFFFETDTYVFWDNAFRFLQTFDPEVPIYMGSPSPGRVVEDKRIKTFFANGGPGFVLSRGAIRALLHRETDAAGQYTEPPLLEKWLPDLRGECCGDSVMGWSLWDIGIPLHGYWPHFNPHPAHGIPFSDLYWCQPPITLHKTKPDDMRDLWKWEFGERKLERPLLYADLWRFHHPGDPSVKDNWDNGDWDGWVAPPEASIDSFDACGDYCKSFDNCVQWSWRGGQEKKCVAMRSIRYGDKPPRSVDDPHQEIKAGWFSERVQQFRDDRRCPVVQWEKASVRRIF</sequence>
<keyword evidence="8" id="KW-0547">Nucleotide-binding</keyword>
<dbReference type="GeneID" id="75831847"/>
<dbReference type="GO" id="GO:0016020">
    <property type="term" value="C:membrane"/>
    <property type="evidence" value="ECO:0007669"/>
    <property type="project" value="UniProtKB-SubCell"/>
</dbReference>
<dbReference type="Proteomes" id="UP001055219">
    <property type="component" value="Unassembled WGS sequence"/>
</dbReference>
<accession>A0A9Q0B9G7</accession>
<keyword evidence="7 12" id="KW-0812">Transmembrane</keyword>
<evidence type="ECO:0000256" key="5">
    <source>
        <dbReference type="ARBA" id="ARBA00022676"/>
    </source>
</evidence>
<feature type="transmembrane region" description="Helical" evidence="12">
    <location>
        <begin position="44"/>
        <end position="65"/>
    </location>
</feature>
<organism evidence="14 15">
    <name type="scientific">Emericellopsis cladophorae</name>
    <dbReference type="NCBI Taxonomy" id="2686198"/>
    <lineage>
        <taxon>Eukaryota</taxon>
        <taxon>Fungi</taxon>
        <taxon>Dikarya</taxon>
        <taxon>Ascomycota</taxon>
        <taxon>Pezizomycotina</taxon>
        <taxon>Sordariomycetes</taxon>
        <taxon>Hypocreomycetidae</taxon>
        <taxon>Hypocreales</taxon>
        <taxon>Bionectriaceae</taxon>
        <taxon>Emericellopsis</taxon>
    </lineage>
</organism>
<keyword evidence="11 12" id="KW-0472">Membrane</keyword>
<dbReference type="PANTHER" id="PTHR23033:SF43">
    <property type="entry name" value="APPLE DOMAIN-CONTAINING PROTEIN"/>
    <property type="match status" value="1"/>
</dbReference>
<proteinExistence type="inferred from homology"/>
<keyword evidence="15" id="KW-1185">Reference proteome</keyword>
<keyword evidence="9" id="KW-0735">Signal-anchor</keyword>
<evidence type="ECO:0000259" key="13">
    <source>
        <dbReference type="Pfam" id="PF02434"/>
    </source>
</evidence>
<comment type="pathway">
    <text evidence="2">Protein modification; protein glycosylation.</text>
</comment>
<evidence type="ECO:0000256" key="1">
    <source>
        <dbReference type="ARBA" id="ARBA00004606"/>
    </source>
</evidence>
<dbReference type="AlphaFoldDB" id="A0A9Q0B9G7"/>
<evidence type="ECO:0000313" key="15">
    <source>
        <dbReference type="Proteomes" id="UP001055219"/>
    </source>
</evidence>
<reference evidence="14" key="1">
    <citation type="journal article" date="2021" name="J Fungi (Basel)">
        <title>Genomic and Metabolomic Analyses of the Marine Fungus Emericellopsis cladophorae: Insights into Saltwater Adaptability Mechanisms and Its Biosynthetic Potential.</title>
        <authorList>
            <person name="Goncalves M.F.M."/>
            <person name="Hilario S."/>
            <person name="Van de Peer Y."/>
            <person name="Esteves A.C."/>
            <person name="Alves A."/>
        </authorList>
    </citation>
    <scope>NUCLEOTIDE SEQUENCE</scope>
    <source>
        <strain evidence="14">MUM 19.33</strain>
    </source>
</reference>
<evidence type="ECO:0000256" key="3">
    <source>
        <dbReference type="ARBA" id="ARBA00006462"/>
    </source>
</evidence>
<dbReference type="GO" id="GO:0016263">
    <property type="term" value="F:glycoprotein-N-acetylgalactosamine 3-beta-galactosyltransferase activity"/>
    <property type="evidence" value="ECO:0007669"/>
    <property type="project" value="UniProtKB-EC"/>
</dbReference>